<evidence type="ECO:0000256" key="5">
    <source>
        <dbReference type="ARBA" id="ARBA00045746"/>
    </source>
</evidence>
<comment type="caution">
    <text evidence="7">The sequence shown here is derived from an EMBL/GenBank/DDBJ whole genome shotgun (WGS) entry which is preliminary data.</text>
</comment>
<reference evidence="7" key="1">
    <citation type="submission" date="2020-03" db="EMBL/GenBank/DDBJ databases">
        <title>Studies in the Genomics of Life Span.</title>
        <authorList>
            <person name="Glass D."/>
        </authorList>
    </citation>
    <scope>NUCLEOTIDE SEQUENCE</scope>
    <source>
        <strain evidence="7">LTLLF</strain>
        <tissue evidence="7">Muscle</tissue>
    </source>
</reference>
<evidence type="ECO:0000313" key="7">
    <source>
        <dbReference type="EMBL" id="KAH0513524.1"/>
    </source>
</evidence>
<sequence>MTNCKEVPICKFITPVVGSERQNISGSFARTTPLELLSRGCAKLRVQVIYTRNTKGGATPTAGEDA</sequence>
<dbReference type="GO" id="GO:0005840">
    <property type="term" value="C:ribosome"/>
    <property type="evidence" value="ECO:0007669"/>
    <property type="project" value="UniProtKB-KW"/>
</dbReference>
<evidence type="ECO:0000256" key="3">
    <source>
        <dbReference type="ARBA" id="ARBA00023274"/>
    </source>
</evidence>
<evidence type="ECO:0000256" key="6">
    <source>
        <dbReference type="RuleBase" id="RU366057"/>
    </source>
</evidence>
<keyword evidence="2 6" id="KW-0689">Ribosomal protein</keyword>
<dbReference type="Proteomes" id="UP000710432">
    <property type="component" value="Unassembled WGS sequence"/>
</dbReference>
<comment type="similarity">
    <text evidence="1 6">Belongs to the eukaryotic ribosomal protein eS25 family.</text>
</comment>
<organism evidence="7 8">
    <name type="scientific">Microtus ochrogaster</name>
    <name type="common">Prairie vole</name>
    <dbReference type="NCBI Taxonomy" id="79684"/>
    <lineage>
        <taxon>Eukaryota</taxon>
        <taxon>Metazoa</taxon>
        <taxon>Chordata</taxon>
        <taxon>Craniata</taxon>
        <taxon>Vertebrata</taxon>
        <taxon>Euteleostomi</taxon>
        <taxon>Mammalia</taxon>
        <taxon>Eutheria</taxon>
        <taxon>Euarchontoglires</taxon>
        <taxon>Glires</taxon>
        <taxon>Rodentia</taxon>
        <taxon>Myomorpha</taxon>
        <taxon>Muroidea</taxon>
        <taxon>Cricetidae</taxon>
        <taxon>Arvicolinae</taxon>
        <taxon>Microtus</taxon>
    </lineage>
</organism>
<comment type="function">
    <text evidence="5">Component of the small ribosomal subunit. The ribosome is a large ribonucleoprotein complex responsible for the synthesis of proteins in the cell.</text>
</comment>
<evidence type="ECO:0000256" key="2">
    <source>
        <dbReference type="ARBA" id="ARBA00022980"/>
    </source>
</evidence>
<gene>
    <name evidence="7" type="ORF">LTLLF_139220</name>
</gene>
<protein>
    <recommendedName>
        <fullName evidence="6">40S ribosomal protein S25</fullName>
    </recommendedName>
</protein>
<dbReference type="GO" id="GO:1990904">
    <property type="term" value="C:ribonucleoprotein complex"/>
    <property type="evidence" value="ECO:0007669"/>
    <property type="project" value="UniProtKB-KW"/>
</dbReference>
<evidence type="ECO:0000313" key="8">
    <source>
        <dbReference type="Proteomes" id="UP000710432"/>
    </source>
</evidence>
<dbReference type="Gene3D" id="1.10.10.10">
    <property type="entry name" value="Winged helix-like DNA-binding domain superfamily/Winged helix DNA-binding domain"/>
    <property type="match status" value="1"/>
</dbReference>
<evidence type="ECO:0000256" key="1">
    <source>
        <dbReference type="ARBA" id="ARBA00009106"/>
    </source>
</evidence>
<dbReference type="InterPro" id="IPR004977">
    <property type="entry name" value="Ribosomal_eS25"/>
</dbReference>
<dbReference type="EMBL" id="JAATJU010021500">
    <property type="protein sequence ID" value="KAH0513524.1"/>
    <property type="molecule type" value="Genomic_DNA"/>
</dbReference>
<keyword evidence="3 6" id="KW-0687">Ribonucleoprotein</keyword>
<evidence type="ECO:0000256" key="4">
    <source>
        <dbReference type="ARBA" id="ARBA00035021"/>
    </source>
</evidence>
<name>A0A8J6GLW0_MICOH</name>
<comment type="subunit">
    <text evidence="4">Component of the small ribosomal subunit.</text>
</comment>
<proteinExistence type="inferred from homology"/>
<dbReference type="InterPro" id="IPR036388">
    <property type="entry name" value="WH-like_DNA-bd_sf"/>
</dbReference>
<dbReference type="AlphaFoldDB" id="A0A8J6GLW0"/>
<dbReference type="Pfam" id="PF03297">
    <property type="entry name" value="Ribosomal_S25"/>
    <property type="match status" value="1"/>
</dbReference>
<accession>A0A8J6GLW0</accession>